<feature type="transmembrane region" description="Helical" evidence="6">
    <location>
        <begin position="350"/>
        <end position="371"/>
    </location>
</feature>
<dbReference type="PRINTS" id="PR01035">
    <property type="entry name" value="TCRTETA"/>
</dbReference>
<evidence type="ECO:0000256" key="4">
    <source>
        <dbReference type="ARBA" id="ARBA00022989"/>
    </source>
</evidence>
<feature type="transmembrane region" description="Helical" evidence="6">
    <location>
        <begin position="318"/>
        <end position="343"/>
    </location>
</feature>
<dbReference type="InterPro" id="IPR036259">
    <property type="entry name" value="MFS_trans_sf"/>
</dbReference>
<dbReference type="GO" id="GO:0022857">
    <property type="term" value="F:transmembrane transporter activity"/>
    <property type="evidence" value="ECO:0007669"/>
    <property type="project" value="InterPro"/>
</dbReference>
<evidence type="ECO:0000256" key="5">
    <source>
        <dbReference type="ARBA" id="ARBA00023136"/>
    </source>
</evidence>
<evidence type="ECO:0000256" key="3">
    <source>
        <dbReference type="ARBA" id="ARBA00022692"/>
    </source>
</evidence>
<dbReference type="SUPFAM" id="SSF103473">
    <property type="entry name" value="MFS general substrate transporter"/>
    <property type="match status" value="1"/>
</dbReference>
<dbReference type="PROSITE" id="PS50850">
    <property type="entry name" value="MFS"/>
    <property type="match status" value="1"/>
</dbReference>
<organism evidence="8 9">
    <name type="scientific">Papiliotrema laurentii</name>
    <name type="common">Cryptococcus laurentii</name>
    <dbReference type="NCBI Taxonomy" id="5418"/>
    <lineage>
        <taxon>Eukaryota</taxon>
        <taxon>Fungi</taxon>
        <taxon>Dikarya</taxon>
        <taxon>Basidiomycota</taxon>
        <taxon>Agaricomycotina</taxon>
        <taxon>Tremellomycetes</taxon>
        <taxon>Tremellales</taxon>
        <taxon>Rhynchogastremaceae</taxon>
        <taxon>Papiliotrema</taxon>
    </lineage>
</organism>
<sequence>MLGSSRGQTPLPTSQIAILMCTRLAEPISYTVIFPFVNQFIEELGITDNPDRVGFYSGLVESVFAFVQFFTVYHWAKLSDRIGRKPVILIGLVGVAISGSLFGLSTSFWMMIIVRCLSGALNGNVAVVRAALGDITDETNSTEAFAMYGLTWTVGSIIGNAFGGTLSHPYERLPKLFGNVELFRIHPYLLPCLVCAGCTVVGILFCACFFRESLPAPQSSVLSMKYFSHRRTSSSASTLSDADTLVDPESPTTERLLSKFPPGAEIAALAPRSEWTFKRLMAYRPVQIMSVTMFLNSFVGGAWAAASLLFFFDKNNGLGMSASAIGTALAVNGVWTIACQLLLLNRIRRYFGIALAFKILSFAWIPLWFMLPMLRSVLEATESPVSAQSVYDPVRFGEERGWATSIGVNLVLSFVSVIGMANSLLMVLVNFSCPDQTAYGAVNGISTAVGCMARVVGPSLVSALYAISMDGKVMGGRLWWIFMVLMSTINFVSAMFVSQDPPAKRLGVIDEEEEPRESAEW</sequence>
<feature type="transmembrane region" description="Helical" evidence="6">
    <location>
        <begin position="406"/>
        <end position="429"/>
    </location>
</feature>
<comment type="caution">
    <text evidence="8">The sequence shown here is derived from an EMBL/GenBank/DDBJ whole genome shotgun (WGS) entry which is preliminary data.</text>
</comment>
<keyword evidence="2" id="KW-0813">Transport</keyword>
<keyword evidence="3 6" id="KW-0812">Transmembrane</keyword>
<reference evidence="8" key="1">
    <citation type="submission" date="2023-02" db="EMBL/GenBank/DDBJ databases">
        <title>Identification and recombinant expression of a fungal hydrolase from Papiliotrema laurentii that hydrolyzes apple cutin and clears colloidal polyester polyurethane.</title>
        <authorList>
            <consortium name="DOE Joint Genome Institute"/>
            <person name="Roman V.A."/>
            <person name="Bojanowski C."/>
            <person name="Crable B.R."/>
            <person name="Wagner D.N."/>
            <person name="Hung C.S."/>
            <person name="Nadeau L.J."/>
            <person name="Schratz L."/>
            <person name="Haridas S."/>
            <person name="Pangilinan J."/>
            <person name="Lipzen A."/>
            <person name="Na H."/>
            <person name="Yan M."/>
            <person name="Ng V."/>
            <person name="Grigoriev I.V."/>
            <person name="Spatafora J.W."/>
            <person name="Barlow D."/>
            <person name="Biffinger J."/>
            <person name="Kelley-Loughnane N."/>
            <person name="Varaljay V.A."/>
            <person name="Crookes-Goodson W.J."/>
        </authorList>
    </citation>
    <scope>NUCLEOTIDE SEQUENCE</scope>
    <source>
        <strain evidence="8">5307AH</strain>
    </source>
</reference>
<dbReference type="AlphaFoldDB" id="A0AAD9L6Z8"/>
<keyword evidence="9" id="KW-1185">Reference proteome</keyword>
<name>A0AAD9L6Z8_PAPLA</name>
<accession>A0AAD9L6Z8</accession>
<evidence type="ECO:0000256" key="2">
    <source>
        <dbReference type="ARBA" id="ARBA00022448"/>
    </source>
</evidence>
<feature type="transmembrane region" description="Helical" evidence="6">
    <location>
        <begin position="441"/>
        <end position="467"/>
    </location>
</feature>
<dbReference type="InterPro" id="IPR001958">
    <property type="entry name" value="Tet-R_TetA/multi-R_MdtG-like"/>
</dbReference>
<dbReference type="PANTHER" id="PTHR23504">
    <property type="entry name" value="MAJOR FACILITATOR SUPERFAMILY DOMAIN-CONTAINING PROTEIN 10"/>
    <property type="match status" value="1"/>
</dbReference>
<feature type="transmembrane region" description="Helical" evidence="6">
    <location>
        <begin position="288"/>
        <end position="312"/>
    </location>
</feature>
<dbReference type="Gene3D" id="1.20.1250.20">
    <property type="entry name" value="MFS general substrate transporter like domains"/>
    <property type="match status" value="1"/>
</dbReference>
<dbReference type="EMBL" id="JAODAN010000004">
    <property type="protein sequence ID" value="KAK1924849.1"/>
    <property type="molecule type" value="Genomic_DNA"/>
</dbReference>
<feature type="transmembrane region" description="Helical" evidence="6">
    <location>
        <begin position="188"/>
        <end position="210"/>
    </location>
</feature>
<feature type="transmembrane region" description="Helical" evidence="6">
    <location>
        <begin position="144"/>
        <end position="168"/>
    </location>
</feature>
<evidence type="ECO:0000313" key="8">
    <source>
        <dbReference type="EMBL" id="KAK1924849.1"/>
    </source>
</evidence>
<comment type="subcellular location">
    <subcellularLocation>
        <location evidence="1">Membrane</location>
        <topology evidence="1">Multi-pass membrane protein</topology>
    </subcellularLocation>
</comment>
<keyword evidence="5 6" id="KW-0472">Membrane</keyword>
<feature type="transmembrane region" description="Helical" evidence="6">
    <location>
        <begin position="53"/>
        <end position="75"/>
    </location>
</feature>
<feature type="transmembrane region" description="Helical" evidence="6">
    <location>
        <begin position="112"/>
        <end position="132"/>
    </location>
</feature>
<dbReference type="Proteomes" id="UP001182556">
    <property type="component" value="Unassembled WGS sequence"/>
</dbReference>
<evidence type="ECO:0000256" key="1">
    <source>
        <dbReference type="ARBA" id="ARBA00004141"/>
    </source>
</evidence>
<dbReference type="Pfam" id="PF07690">
    <property type="entry name" value="MFS_1"/>
    <property type="match status" value="1"/>
</dbReference>
<proteinExistence type="predicted"/>
<feature type="domain" description="Major facilitator superfamily (MFS) profile" evidence="7">
    <location>
        <begin position="15"/>
        <end position="505"/>
    </location>
</feature>
<keyword evidence="4 6" id="KW-1133">Transmembrane helix</keyword>
<protein>
    <submittedName>
        <fullName evidence="8">MFS transporter</fullName>
    </submittedName>
</protein>
<gene>
    <name evidence="8" type="ORF">DB88DRAFT_487067</name>
</gene>
<dbReference type="GO" id="GO:0016020">
    <property type="term" value="C:membrane"/>
    <property type="evidence" value="ECO:0007669"/>
    <property type="project" value="UniProtKB-SubCell"/>
</dbReference>
<dbReference type="InterPro" id="IPR011701">
    <property type="entry name" value="MFS"/>
</dbReference>
<dbReference type="CDD" id="cd17330">
    <property type="entry name" value="MFS_SLC46_TetA_like"/>
    <property type="match status" value="1"/>
</dbReference>
<dbReference type="InterPro" id="IPR020846">
    <property type="entry name" value="MFS_dom"/>
</dbReference>
<evidence type="ECO:0000256" key="6">
    <source>
        <dbReference type="SAM" id="Phobius"/>
    </source>
</evidence>
<evidence type="ECO:0000259" key="7">
    <source>
        <dbReference type="PROSITE" id="PS50850"/>
    </source>
</evidence>
<evidence type="ECO:0000313" key="9">
    <source>
        <dbReference type="Proteomes" id="UP001182556"/>
    </source>
</evidence>
<dbReference type="PANTHER" id="PTHR23504:SF15">
    <property type="entry name" value="MAJOR FACILITATOR SUPERFAMILY (MFS) PROFILE DOMAIN-CONTAINING PROTEIN"/>
    <property type="match status" value="1"/>
</dbReference>
<feature type="transmembrane region" description="Helical" evidence="6">
    <location>
        <begin position="87"/>
        <end position="106"/>
    </location>
</feature>
<feature type="transmembrane region" description="Helical" evidence="6">
    <location>
        <begin position="479"/>
        <end position="497"/>
    </location>
</feature>